<organism evidence="10 11">
    <name type="scientific">Massilia haematophila</name>
    <dbReference type="NCBI Taxonomy" id="457923"/>
    <lineage>
        <taxon>Bacteria</taxon>
        <taxon>Pseudomonadati</taxon>
        <taxon>Pseudomonadota</taxon>
        <taxon>Betaproteobacteria</taxon>
        <taxon>Burkholderiales</taxon>
        <taxon>Oxalobacteraceae</taxon>
        <taxon>Telluria group</taxon>
        <taxon>Massilia</taxon>
    </lineage>
</organism>
<evidence type="ECO:0000256" key="3">
    <source>
        <dbReference type="ARBA" id="ARBA00023110"/>
    </source>
</evidence>
<dbReference type="Pfam" id="PF00254">
    <property type="entry name" value="FKBP_C"/>
    <property type="match status" value="1"/>
</dbReference>
<protein>
    <recommendedName>
        <fullName evidence="6">Peptidyl-prolyl cis-trans isomerase</fullName>
        <ecNumber evidence="6">5.2.1.8</ecNumber>
    </recommendedName>
</protein>
<keyword evidence="8" id="KW-0732">Signal</keyword>
<dbReference type="GO" id="GO:0003755">
    <property type="term" value="F:peptidyl-prolyl cis-trans isomerase activity"/>
    <property type="evidence" value="ECO:0007669"/>
    <property type="project" value="UniProtKB-EC"/>
</dbReference>
<dbReference type="PROSITE" id="PS50059">
    <property type="entry name" value="FKBP_PPIASE"/>
    <property type="match status" value="1"/>
</dbReference>
<name>A0ABV7PQF3_9BURK</name>
<feature type="chain" id="PRO_5046516403" description="Peptidyl-prolyl cis-trans isomerase" evidence="8">
    <location>
        <begin position="20"/>
        <end position="222"/>
    </location>
</feature>
<feature type="region of interest" description="Disordered" evidence="7">
    <location>
        <begin position="22"/>
        <end position="62"/>
    </location>
</feature>
<evidence type="ECO:0000256" key="7">
    <source>
        <dbReference type="SAM" id="MobiDB-lite"/>
    </source>
</evidence>
<feature type="domain" description="PPIase FKBP-type" evidence="9">
    <location>
        <begin position="125"/>
        <end position="222"/>
    </location>
</feature>
<keyword evidence="4 5" id="KW-0413">Isomerase</keyword>
<evidence type="ECO:0000259" key="9">
    <source>
        <dbReference type="PROSITE" id="PS50059"/>
    </source>
</evidence>
<dbReference type="Gene3D" id="3.10.50.40">
    <property type="match status" value="1"/>
</dbReference>
<evidence type="ECO:0000256" key="5">
    <source>
        <dbReference type="PROSITE-ProRule" id="PRU00277"/>
    </source>
</evidence>
<accession>A0ABV7PQF3</accession>
<proteinExistence type="inferred from homology"/>
<sequence>MMRRTSFLALLLAAAAAHAQQGAPNATPATPATPANLPQNAPAADQAASTVRQQGVQSAADQAAAGSQQAAGAAGQAVQSGAEAASGAAQDAAAAAQAPQPVAPSGPQLEIVDQVVGKGKTAEIGHKVTVNYTGWFFKPMARNQRGRKFDSSLDAGRTPLDFQLGAGQVIKGWEQGVAGMKVGGKRTLIIPSHLAYGKRGAPGGSIPPDTDLIFDVELLGVK</sequence>
<comment type="caution">
    <text evidence="10">The sequence shown here is derived from an EMBL/GenBank/DDBJ whole genome shotgun (WGS) entry which is preliminary data.</text>
</comment>
<evidence type="ECO:0000313" key="11">
    <source>
        <dbReference type="Proteomes" id="UP001595665"/>
    </source>
</evidence>
<evidence type="ECO:0000256" key="2">
    <source>
        <dbReference type="ARBA" id="ARBA00006577"/>
    </source>
</evidence>
<dbReference type="InterPro" id="IPR046357">
    <property type="entry name" value="PPIase_dom_sf"/>
</dbReference>
<feature type="signal peptide" evidence="8">
    <location>
        <begin position="1"/>
        <end position="19"/>
    </location>
</feature>
<keyword evidence="3 5" id="KW-0697">Rotamase</keyword>
<gene>
    <name evidence="10" type="ORF">ACFOPH_16220</name>
</gene>
<dbReference type="InterPro" id="IPR001179">
    <property type="entry name" value="PPIase_FKBP_dom"/>
</dbReference>
<comment type="catalytic activity">
    <reaction evidence="1 5 6">
        <text>[protein]-peptidylproline (omega=180) = [protein]-peptidylproline (omega=0)</text>
        <dbReference type="Rhea" id="RHEA:16237"/>
        <dbReference type="Rhea" id="RHEA-COMP:10747"/>
        <dbReference type="Rhea" id="RHEA-COMP:10748"/>
        <dbReference type="ChEBI" id="CHEBI:83833"/>
        <dbReference type="ChEBI" id="CHEBI:83834"/>
        <dbReference type="EC" id="5.2.1.8"/>
    </reaction>
</comment>
<dbReference type="EC" id="5.2.1.8" evidence="6"/>
<evidence type="ECO:0000256" key="1">
    <source>
        <dbReference type="ARBA" id="ARBA00000971"/>
    </source>
</evidence>
<evidence type="ECO:0000256" key="6">
    <source>
        <dbReference type="RuleBase" id="RU003915"/>
    </source>
</evidence>
<reference evidence="11" key="1">
    <citation type="journal article" date="2019" name="Int. J. Syst. Evol. Microbiol.">
        <title>The Global Catalogue of Microorganisms (GCM) 10K type strain sequencing project: providing services to taxonomists for standard genome sequencing and annotation.</title>
        <authorList>
            <consortium name="The Broad Institute Genomics Platform"/>
            <consortium name="The Broad Institute Genome Sequencing Center for Infectious Disease"/>
            <person name="Wu L."/>
            <person name="Ma J."/>
        </authorList>
    </citation>
    <scope>NUCLEOTIDE SEQUENCE [LARGE SCALE GENOMIC DNA]</scope>
    <source>
        <strain evidence="11">CCM 7480</strain>
    </source>
</reference>
<evidence type="ECO:0000256" key="8">
    <source>
        <dbReference type="SAM" id="SignalP"/>
    </source>
</evidence>
<keyword evidence="11" id="KW-1185">Reference proteome</keyword>
<evidence type="ECO:0000313" key="10">
    <source>
        <dbReference type="EMBL" id="MFC3459781.1"/>
    </source>
</evidence>
<dbReference type="PANTHER" id="PTHR43811:SF19">
    <property type="entry name" value="39 KDA FK506-BINDING NUCLEAR PROTEIN"/>
    <property type="match status" value="1"/>
</dbReference>
<dbReference type="PANTHER" id="PTHR43811">
    <property type="entry name" value="FKBP-TYPE PEPTIDYL-PROLYL CIS-TRANS ISOMERASE FKPA"/>
    <property type="match status" value="1"/>
</dbReference>
<dbReference type="EMBL" id="JBHRVV010000001">
    <property type="protein sequence ID" value="MFC3459781.1"/>
    <property type="molecule type" value="Genomic_DNA"/>
</dbReference>
<evidence type="ECO:0000256" key="4">
    <source>
        <dbReference type="ARBA" id="ARBA00023235"/>
    </source>
</evidence>
<comment type="similarity">
    <text evidence="2 6">Belongs to the FKBP-type PPIase family.</text>
</comment>
<dbReference type="Proteomes" id="UP001595665">
    <property type="component" value="Unassembled WGS sequence"/>
</dbReference>
<dbReference type="SUPFAM" id="SSF54534">
    <property type="entry name" value="FKBP-like"/>
    <property type="match status" value="1"/>
</dbReference>
<dbReference type="RefSeq" id="WP_379736410.1">
    <property type="nucleotide sequence ID" value="NZ_JBHRVV010000001.1"/>
</dbReference>